<gene>
    <name evidence="1" type="ORF">AB205_0053280</name>
</gene>
<name>A0A2G9SKD7_AQUCT</name>
<dbReference type="EMBL" id="KV923173">
    <property type="protein sequence ID" value="PIO40532.1"/>
    <property type="molecule type" value="Genomic_DNA"/>
</dbReference>
<proteinExistence type="predicted"/>
<dbReference type="Proteomes" id="UP000228934">
    <property type="component" value="Unassembled WGS sequence"/>
</dbReference>
<accession>A0A2G9SKD7</accession>
<dbReference type="AlphaFoldDB" id="A0A2G9SKD7"/>
<sequence>MEGKGGETESRVQKCDRFIPSLKVLILCSPWHEFSDLPDVFPPHANPPDRPSILSVSRTGGGATQLSVACDDMAVPGGPRPLRYLHSSDGILYPDL</sequence>
<evidence type="ECO:0000313" key="1">
    <source>
        <dbReference type="EMBL" id="PIO40532.1"/>
    </source>
</evidence>
<organism evidence="1 2">
    <name type="scientific">Aquarana catesbeiana</name>
    <name type="common">American bullfrog</name>
    <name type="synonym">Rana catesbeiana</name>
    <dbReference type="NCBI Taxonomy" id="8400"/>
    <lineage>
        <taxon>Eukaryota</taxon>
        <taxon>Metazoa</taxon>
        <taxon>Chordata</taxon>
        <taxon>Craniata</taxon>
        <taxon>Vertebrata</taxon>
        <taxon>Euteleostomi</taxon>
        <taxon>Amphibia</taxon>
        <taxon>Batrachia</taxon>
        <taxon>Anura</taxon>
        <taxon>Neobatrachia</taxon>
        <taxon>Ranoidea</taxon>
        <taxon>Ranidae</taxon>
        <taxon>Aquarana</taxon>
    </lineage>
</organism>
<keyword evidence="2" id="KW-1185">Reference proteome</keyword>
<evidence type="ECO:0000313" key="2">
    <source>
        <dbReference type="Proteomes" id="UP000228934"/>
    </source>
</evidence>
<protein>
    <submittedName>
        <fullName evidence="1">Uncharacterized protein</fullName>
    </submittedName>
</protein>
<reference evidence="2" key="1">
    <citation type="journal article" date="2017" name="Nat. Commun.">
        <title>The North American bullfrog draft genome provides insight into hormonal regulation of long noncoding RNA.</title>
        <authorList>
            <person name="Hammond S.A."/>
            <person name="Warren R.L."/>
            <person name="Vandervalk B.P."/>
            <person name="Kucuk E."/>
            <person name="Khan H."/>
            <person name="Gibb E.A."/>
            <person name="Pandoh P."/>
            <person name="Kirk H."/>
            <person name="Zhao Y."/>
            <person name="Jones M."/>
            <person name="Mungall A.J."/>
            <person name="Coope R."/>
            <person name="Pleasance S."/>
            <person name="Moore R.A."/>
            <person name="Holt R.A."/>
            <person name="Round J.M."/>
            <person name="Ohora S."/>
            <person name="Walle B.V."/>
            <person name="Veldhoen N."/>
            <person name="Helbing C.C."/>
            <person name="Birol I."/>
        </authorList>
    </citation>
    <scope>NUCLEOTIDE SEQUENCE [LARGE SCALE GENOMIC DNA]</scope>
</reference>